<dbReference type="Gene3D" id="2.60.40.1170">
    <property type="entry name" value="Mu homology domain, subdomain B"/>
    <property type="match status" value="2"/>
</dbReference>
<keyword evidence="7" id="KW-1185">Reference proteome</keyword>
<feature type="domain" description="MHD" evidence="5">
    <location>
        <begin position="771"/>
        <end position="1032"/>
    </location>
</feature>
<gene>
    <name evidence="6" type="ORF">THRCLA_11371</name>
</gene>
<evidence type="ECO:0000256" key="1">
    <source>
        <dbReference type="ARBA" id="ARBA00004308"/>
    </source>
</evidence>
<dbReference type="CDD" id="cd09250">
    <property type="entry name" value="AP-1_Mu1_Cterm"/>
    <property type="match status" value="1"/>
</dbReference>
<dbReference type="EMBL" id="JNBS01004889">
    <property type="protein sequence ID" value="OQR81826.1"/>
    <property type="molecule type" value="Genomic_DNA"/>
</dbReference>
<dbReference type="InterPro" id="IPR009057">
    <property type="entry name" value="Homeodomain-like_sf"/>
</dbReference>
<protein>
    <submittedName>
        <fullName evidence="6">AP-1 complex subunit mu</fullName>
    </submittedName>
</protein>
<reference evidence="6 7" key="1">
    <citation type="journal article" date="2014" name="Genome Biol. Evol.">
        <title>The secreted proteins of Achlya hypogyna and Thraustotheca clavata identify the ancestral oomycete secretome and reveal gene acquisitions by horizontal gene transfer.</title>
        <authorList>
            <person name="Misner I."/>
            <person name="Blouin N."/>
            <person name="Leonard G."/>
            <person name="Richards T.A."/>
            <person name="Lane C.E."/>
        </authorList>
    </citation>
    <scope>NUCLEOTIDE SEQUENCE [LARGE SCALE GENOMIC DNA]</scope>
    <source>
        <strain evidence="6 7">ATCC 34112</strain>
    </source>
</reference>
<comment type="caution">
    <text evidence="6">The sequence shown here is derived from an EMBL/GenBank/DDBJ whole genome shotgun (WGS) entry which is preliminary data.</text>
</comment>
<dbReference type="GO" id="GO:0006886">
    <property type="term" value="P:intracellular protein transport"/>
    <property type="evidence" value="ECO:0007669"/>
    <property type="project" value="InterPro"/>
</dbReference>
<evidence type="ECO:0000259" key="5">
    <source>
        <dbReference type="PROSITE" id="PS51072"/>
    </source>
</evidence>
<dbReference type="SUPFAM" id="SSF64356">
    <property type="entry name" value="SNARE-like"/>
    <property type="match status" value="1"/>
</dbReference>
<evidence type="ECO:0000313" key="7">
    <source>
        <dbReference type="Proteomes" id="UP000243217"/>
    </source>
</evidence>
<dbReference type="PRINTS" id="PR00314">
    <property type="entry name" value="CLATHRINADPT"/>
</dbReference>
<dbReference type="PROSITE" id="PS00990">
    <property type="entry name" value="CLAT_ADAPTOR_M_1"/>
    <property type="match status" value="1"/>
</dbReference>
<dbReference type="InterPro" id="IPR011012">
    <property type="entry name" value="Longin-like_dom_sf"/>
</dbReference>
<keyword evidence="2" id="KW-0813">Transport</keyword>
<dbReference type="PANTHER" id="PTHR10529">
    <property type="entry name" value="AP COMPLEX SUBUNIT MU"/>
    <property type="match status" value="1"/>
</dbReference>
<dbReference type="CDD" id="cd14835">
    <property type="entry name" value="AP1_Mu_N"/>
    <property type="match status" value="1"/>
</dbReference>
<organism evidence="6 7">
    <name type="scientific">Thraustotheca clavata</name>
    <dbReference type="NCBI Taxonomy" id="74557"/>
    <lineage>
        <taxon>Eukaryota</taxon>
        <taxon>Sar</taxon>
        <taxon>Stramenopiles</taxon>
        <taxon>Oomycota</taxon>
        <taxon>Saprolegniomycetes</taxon>
        <taxon>Saprolegniales</taxon>
        <taxon>Achlyaceae</taxon>
        <taxon>Thraustotheca</taxon>
    </lineage>
</organism>
<dbReference type="InterPro" id="IPR022775">
    <property type="entry name" value="AP_mu_sigma_su"/>
</dbReference>
<dbReference type="Proteomes" id="UP000243217">
    <property type="component" value="Unassembled WGS sequence"/>
</dbReference>
<dbReference type="InterPro" id="IPR001392">
    <property type="entry name" value="Clathrin_mu"/>
</dbReference>
<dbReference type="AlphaFoldDB" id="A0A1V9Y7Y1"/>
<dbReference type="SUPFAM" id="SSF46689">
    <property type="entry name" value="Homeodomain-like"/>
    <property type="match status" value="1"/>
</dbReference>
<dbReference type="PROSITE" id="PS00991">
    <property type="entry name" value="CLAT_ADAPTOR_M_2"/>
    <property type="match status" value="1"/>
</dbReference>
<keyword evidence="3" id="KW-0653">Protein transport</keyword>
<dbReference type="GO" id="GO:0030131">
    <property type="term" value="C:clathrin adaptor complex"/>
    <property type="evidence" value="ECO:0007669"/>
    <property type="project" value="InterPro"/>
</dbReference>
<dbReference type="InterPro" id="IPR036168">
    <property type="entry name" value="AP2_Mu_C_sf"/>
</dbReference>
<dbReference type="SUPFAM" id="SSF49447">
    <property type="entry name" value="Second domain of Mu2 adaptin subunit (ap50) of ap2 adaptor"/>
    <property type="match status" value="1"/>
</dbReference>
<name>A0A1V9Y7Y1_9STRA</name>
<dbReference type="OrthoDB" id="10259133at2759"/>
<dbReference type="GO" id="GO:0012505">
    <property type="term" value="C:endomembrane system"/>
    <property type="evidence" value="ECO:0007669"/>
    <property type="project" value="UniProtKB-SubCell"/>
</dbReference>
<dbReference type="FunFam" id="3.30.450.60:FF:000002">
    <property type="entry name" value="AP-2 complex subunit mu, putative"/>
    <property type="match status" value="1"/>
</dbReference>
<proteinExistence type="predicted"/>
<dbReference type="Pfam" id="PF01217">
    <property type="entry name" value="Clat_adaptor_s"/>
    <property type="match status" value="1"/>
</dbReference>
<dbReference type="InterPro" id="IPR018240">
    <property type="entry name" value="Clathrin_mu_CS"/>
</dbReference>
<dbReference type="STRING" id="74557.A0A1V9Y7Y1"/>
<evidence type="ECO:0000313" key="6">
    <source>
        <dbReference type="EMBL" id="OQR81826.1"/>
    </source>
</evidence>
<dbReference type="Pfam" id="PF00928">
    <property type="entry name" value="Adap_comp_sub"/>
    <property type="match status" value="1"/>
</dbReference>
<dbReference type="GO" id="GO:0016192">
    <property type="term" value="P:vesicle-mediated transport"/>
    <property type="evidence" value="ECO:0007669"/>
    <property type="project" value="InterPro"/>
</dbReference>
<sequence>MAPRLVNISELQTWKRSFEQAAMSVGVWRYFVEKGYQDEDAVDAISQAKLHLIQSKAEMMEPYTYERTEEEFENAQRQRAQRIEERVTKAIEMECEMIRQRNAQVACRYLLSALEETLQEEMIYFNDSYEMWKALMSKEKERGNGKDLFQLMRDTMLVKYENEENIECFFERLEEYMSEYINALMDDVRDEEYHKLVSDRLRLTFLFHSFAPRMTSSLQLWRREYPSWIYEDFKHRLLDEFSANYSTEQGMDQNRNQIDDQIDQHEMDIAASESEPDFSNQRCDYLTDESENQVMPSASESEPVAVRTRHASGLFDKVESDEAPTLFCHYCHSKKHSDAVCYHLANAYRDGVVRAGYTLPPGVKYPSTMATNLCESKRRFCTYCQSTKHRDIVCVKLLNDVRRGRVRAGYSDPDEQLIPTSIAPSSPQDDDALVIAQVSPQSSHHSFDELYAEPSKTRARSVTSEDDVVVTHVQEAPKTKVWSTAECIHLIELVEKHGTNWARLVPQGIHDGILMPYRTPCGAKKRYQGLVKDGLANNIKSIKFLPSELKYMKKAYSKYGKKYSSILASGKAKGLFKGATKRDIQNEILRLQDQDEHIKRTDEMVLSAVFVTDLKGKIIISRNYRGDIPMSIAEKFTAYVTEKDDSEQRPVFTNEESGVTFVYIKFNNLYLMTVTKVNSNVALMLMYLNRICQVFQDYFGELEEESIRDNFVIIFELLDETIDHGYPQTTEARILREYITQEGHRMEAAPRPPTALTNAVSWRSEGIKHRKNEIFLDVVEKLNLLVASNGTVLHSEILGAVKMKSFLSGMPELKLGLNDKMLFEATGRSTTSSKGKAVEMEDIKFHQCVRLARFETDRTISFIPPDGEFDLMTYRLNTHVKPLIWVEAVVEPHSRSRIEYMIKTKSQFKSRSIANNVEIVIPVPPDVDSPSFKCSIGSVTYVPDRDAIVWTIKQFNGSREYAMRAHFGLPSISNSNTATSDEWKAPIQVKFEIPYFTVSGIQVRYLKIIEKSGYQALPWVRYITQNGDYQLRMS</sequence>
<comment type="subcellular location">
    <subcellularLocation>
        <location evidence="1">Endomembrane system</location>
    </subcellularLocation>
</comment>
<dbReference type="Gene3D" id="3.30.450.60">
    <property type="match status" value="1"/>
</dbReference>
<dbReference type="PROSITE" id="PS51072">
    <property type="entry name" value="MHD"/>
    <property type="match status" value="1"/>
</dbReference>
<evidence type="ECO:0000256" key="2">
    <source>
        <dbReference type="ARBA" id="ARBA00022448"/>
    </source>
</evidence>
<dbReference type="InterPro" id="IPR050431">
    <property type="entry name" value="Adaptor_comp_med_subunit"/>
</dbReference>
<evidence type="ECO:0000256" key="4">
    <source>
        <dbReference type="ARBA" id="ARBA00023136"/>
    </source>
</evidence>
<dbReference type="InterPro" id="IPR028565">
    <property type="entry name" value="MHD"/>
</dbReference>
<accession>A0A1V9Y7Y1</accession>
<evidence type="ECO:0000256" key="3">
    <source>
        <dbReference type="ARBA" id="ARBA00022927"/>
    </source>
</evidence>
<keyword evidence="4" id="KW-0472">Membrane</keyword>